<keyword evidence="3" id="KW-0805">Transcription regulation</keyword>
<sequence>MKQSKDPFEAAFEEQEESPPNSPSAADVVEIQTNVAASDALDSHDGDDDPKAATAAAAAVATHSGIPSAPTTSMFVSSSSNVSAAPKTKDDDEEEEEENVEVELAKFPSSGDPDKMAKMQAILSQFTEEQMSRYESFRRAGFQKANMKRLLASISGTQKISVPMTIVVSGIAKMFVGELVETARVVMTERNDTGPIRPCHLREAYRRLKLEGKIPRKSVPRLFR</sequence>
<keyword evidence="6" id="KW-0539">Nucleus</keyword>
<evidence type="ECO:0000256" key="7">
    <source>
        <dbReference type="ARBA" id="ARBA00058775"/>
    </source>
</evidence>
<evidence type="ECO:0000256" key="4">
    <source>
        <dbReference type="ARBA" id="ARBA00023159"/>
    </source>
</evidence>
<evidence type="ECO:0000259" key="9">
    <source>
        <dbReference type="Pfam" id="PF04719"/>
    </source>
</evidence>
<dbReference type="InterPro" id="IPR045127">
    <property type="entry name" value="TAF11-like"/>
</dbReference>
<dbReference type="GO" id="GO:0005669">
    <property type="term" value="C:transcription factor TFIID complex"/>
    <property type="evidence" value="ECO:0007669"/>
    <property type="project" value="InterPro"/>
</dbReference>
<name>A0A6J1DFN0_MOMCH</name>
<feature type="compositionally biased region" description="Low complexity" evidence="8">
    <location>
        <begin position="52"/>
        <end position="86"/>
    </location>
</feature>
<comment type="function">
    <text evidence="7">TAFs are components of the transcription factor IID (TFIID) complex that is essential for mediating regulation of RNA polymerase transcription.</text>
</comment>
<dbReference type="FunFam" id="1.10.20.10:FF:000055">
    <property type="entry name" value="Transcription initiation factor TFIID subunit 11"/>
    <property type="match status" value="1"/>
</dbReference>
<dbReference type="PANTHER" id="PTHR13218">
    <property type="entry name" value="TRANSCRIPTION INITIATION FACTOR TFIID SUBUNIT 11-RELATED"/>
    <property type="match status" value="1"/>
</dbReference>
<dbReference type="InterPro" id="IPR006809">
    <property type="entry name" value="TAFII28_dom"/>
</dbReference>
<evidence type="ECO:0000256" key="3">
    <source>
        <dbReference type="ARBA" id="ARBA00023015"/>
    </source>
</evidence>
<organism evidence="10 11">
    <name type="scientific">Momordica charantia</name>
    <name type="common">Bitter gourd</name>
    <name type="synonym">Balsam pear</name>
    <dbReference type="NCBI Taxonomy" id="3673"/>
    <lineage>
        <taxon>Eukaryota</taxon>
        <taxon>Viridiplantae</taxon>
        <taxon>Streptophyta</taxon>
        <taxon>Embryophyta</taxon>
        <taxon>Tracheophyta</taxon>
        <taxon>Spermatophyta</taxon>
        <taxon>Magnoliopsida</taxon>
        <taxon>eudicotyledons</taxon>
        <taxon>Gunneridae</taxon>
        <taxon>Pentapetalae</taxon>
        <taxon>rosids</taxon>
        <taxon>fabids</taxon>
        <taxon>Cucurbitales</taxon>
        <taxon>Cucurbitaceae</taxon>
        <taxon>Momordiceae</taxon>
        <taxon>Momordica</taxon>
    </lineage>
</organism>
<dbReference type="PANTHER" id="PTHR13218:SF8">
    <property type="entry name" value="TRANSCRIPTION INITIATION FACTOR TFIID SUBUNIT 11"/>
    <property type="match status" value="1"/>
</dbReference>
<dbReference type="CDD" id="cd08048">
    <property type="entry name" value="HFD_TAF11"/>
    <property type="match status" value="1"/>
</dbReference>
<dbReference type="Proteomes" id="UP000504603">
    <property type="component" value="Unplaced"/>
</dbReference>
<evidence type="ECO:0000256" key="2">
    <source>
        <dbReference type="ARBA" id="ARBA00009788"/>
    </source>
</evidence>
<dbReference type="InterPro" id="IPR009072">
    <property type="entry name" value="Histone-fold"/>
</dbReference>
<dbReference type="GeneID" id="111020384"/>
<feature type="compositionally biased region" description="Acidic residues" evidence="8">
    <location>
        <begin position="91"/>
        <end position="101"/>
    </location>
</feature>
<evidence type="ECO:0000256" key="8">
    <source>
        <dbReference type="SAM" id="MobiDB-lite"/>
    </source>
</evidence>
<dbReference type="GO" id="GO:0051123">
    <property type="term" value="P:RNA polymerase II preinitiation complex assembly"/>
    <property type="evidence" value="ECO:0007669"/>
    <property type="project" value="InterPro"/>
</dbReference>
<dbReference type="Pfam" id="PF04719">
    <property type="entry name" value="TAFII28"/>
    <property type="match status" value="1"/>
</dbReference>
<dbReference type="AlphaFoldDB" id="A0A6J1DFN0"/>
<comment type="similarity">
    <text evidence="2">Belongs to the TAF11 family.</text>
</comment>
<dbReference type="KEGG" id="mcha:111020384"/>
<proteinExistence type="inferred from homology"/>
<gene>
    <name evidence="11" type="primary">LOC111020384</name>
</gene>
<comment type="subcellular location">
    <subcellularLocation>
        <location evidence="1">Nucleus</location>
    </subcellularLocation>
</comment>
<dbReference type="GO" id="GO:0046982">
    <property type="term" value="F:protein heterodimerization activity"/>
    <property type="evidence" value="ECO:0007669"/>
    <property type="project" value="InterPro"/>
</dbReference>
<dbReference type="Gene3D" id="1.10.20.10">
    <property type="entry name" value="Histone, subunit A"/>
    <property type="match status" value="1"/>
</dbReference>
<evidence type="ECO:0000313" key="11">
    <source>
        <dbReference type="RefSeq" id="XP_022152728.1"/>
    </source>
</evidence>
<evidence type="ECO:0000256" key="1">
    <source>
        <dbReference type="ARBA" id="ARBA00004123"/>
    </source>
</evidence>
<keyword evidence="10" id="KW-1185">Reference proteome</keyword>
<dbReference type="SUPFAM" id="SSF47113">
    <property type="entry name" value="Histone-fold"/>
    <property type="match status" value="1"/>
</dbReference>
<dbReference type="GO" id="GO:0016251">
    <property type="term" value="F:RNA polymerase II general transcription initiation factor activity"/>
    <property type="evidence" value="ECO:0007669"/>
    <property type="project" value="TreeGrafter"/>
</dbReference>
<reference evidence="11" key="1">
    <citation type="submission" date="2025-08" db="UniProtKB">
        <authorList>
            <consortium name="RefSeq"/>
        </authorList>
    </citation>
    <scope>IDENTIFICATION</scope>
    <source>
        <strain evidence="11">OHB3-1</strain>
    </source>
</reference>
<evidence type="ECO:0000313" key="10">
    <source>
        <dbReference type="Proteomes" id="UP000504603"/>
    </source>
</evidence>
<accession>A0A6J1DFN0</accession>
<feature type="domain" description="TAFII28-like protein" evidence="9">
    <location>
        <begin position="122"/>
        <end position="207"/>
    </location>
</feature>
<protein>
    <submittedName>
        <fullName evidence="11">Transcription initiation factor TFIID subunit 11</fullName>
    </submittedName>
</protein>
<evidence type="ECO:0000256" key="5">
    <source>
        <dbReference type="ARBA" id="ARBA00023163"/>
    </source>
</evidence>
<evidence type="ECO:0000256" key="6">
    <source>
        <dbReference type="ARBA" id="ARBA00023242"/>
    </source>
</evidence>
<feature type="region of interest" description="Disordered" evidence="8">
    <location>
        <begin position="1"/>
        <end position="113"/>
    </location>
</feature>
<keyword evidence="4" id="KW-0010">Activator</keyword>
<keyword evidence="5" id="KW-0804">Transcription</keyword>
<dbReference type="RefSeq" id="XP_022152728.1">
    <property type="nucleotide sequence ID" value="XM_022297036.1"/>
</dbReference>
<dbReference type="OrthoDB" id="28335at2759"/>